<feature type="region of interest" description="Disordered" evidence="1">
    <location>
        <begin position="127"/>
        <end position="193"/>
    </location>
</feature>
<sequence>MSLVRPVDRHQRTSPTGLSGTSSPASPRGGRPTPGDRFGTRKWTRHLVQSQRDKRPLAPRIAPRIPTDPGSVLVKRSRKFDDEEEDEEFARCVKALGPMKTRVLPVMKVDLWSSSGLEAEIPMVLQPGDEPQVGSARRYKPRLIGGGEEEEEERRRRRRRRGGGGGGGGTRLHPPPCSRRNSHRAPLSLHPTGRGTLSNLKPFIFITLFICFPCML</sequence>
<organism evidence="2 3">
    <name type="scientific">Pleuronectes platessa</name>
    <name type="common">European plaice</name>
    <dbReference type="NCBI Taxonomy" id="8262"/>
    <lineage>
        <taxon>Eukaryota</taxon>
        <taxon>Metazoa</taxon>
        <taxon>Chordata</taxon>
        <taxon>Craniata</taxon>
        <taxon>Vertebrata</taxon>
        <taxon>Euteleostomi</taxon>
        <taxon>Actinopterygii</taxon>
        <taxon>Neopterygii</taxon>
        <taxon>Teleostei</taxon>
        <taxon>Neoteleostei</taxon>
        <taxon>Acanthomorphata</taxon>
        <taxon>Carangaria</taxon>
        <taxon>Pleuronectiformes</taxon>
        <taxon>Pleuronectoidei</taxon>
        <taxon>Pleuronectidae</taxon>
        <taxon>Pleuronectes</taxon>
    </lineage>
</organism>
<feature type="compositionally biased region" description="Basic and acidic residues" evidence="1">
    <location>
        <begin position="1"/>
        <end position="11"/>
    </location>
</feature>
<proteinExistence type="predicted"/>
<keyword evidence="3" id="KW-1185">Reference proteome</keyword>
<evidence type="ECO:0000256" key="1">
    <source>
        <dbReference type="SAM" id="MobiDB-lite"/>
    </source>
</evidence>
<dbReference type="Proteomes" id="UP001153269">
    <property type="component" value="Unassembled WGS sequence"/>
</dbReference>
<protein>
    <submittedName>
        <fullName evidence="2">Uncharacterized protein</fullName>
    </submittedName>
</protein>
<evidence type="ECO:0000313" key="3">
    <source>
        <dbReference type="Proteomes" id="UP001153269"/>
    </source>
</evidence>
<dbReference type="AlphaFoldDB" id="A0A9N7UIF0"/>
<name>A0A9N7UIF0_PLEPL</name>
<feature type="compositionally biased region" description="Low complexity" evidence="1">
    <location>
        <begin position="13"/>
        <end position="27"/>
    </location>
</feature>
<feature type="region of interest" description="Disordered" evidence="1">
    <location>
        <begin position="1"/>
        <end position="80"/>
    </location>
</feature>
<gene>
    <name evidence="2" type="ORF">PLEPLA_LOCUS19523</name>
</gene>
<reference evidence="2" key="1">
    <citation type="submission" date="2020-03" db="EMBL/GenBank/DDBJ databases">
        <authorList>
            <person name="Weist P."/>
        </authorList>
    </citation>
    <scope>NUCLEOTIDE SEQUENCE</scope>
</reference>
<evidence type="ECO:0000313" key="2">
    <source>
        <dbReference type="EMBL" id="CAB1431466.1"/>
    </source>
</evidence>
<comment type="caution">
    <text evidence="2">The sequence shown here is derived from an EMBL/GenBank/DDBJ whole genome shotgun (WGS) entry which is preliminary data.</text>
</comment>
<accession>A0A9N7UIF0</accession>
<dbReference type="EMBL" id="CADEAL010001339">
    <property type="protein sequence ID" value="CAB1431466.1"/>
    <property type="molecule type" value="Genomic_DNA"/>
</dbReference>